<dbReference type="GO" id="GO:0051301">
    <property type="term" value="P:cell division"/>
    <property type="evidence" value="ECO:0007669"/>
    <property type="project" value="UniProtKB-KW"/>
</dbReference>
<dbReference type="GO" id="GO:0008764">
    <property type="term" value="F:UDP-N-acetylmuramoylalanine-D-glutamate ligase activity"/>
    <property type="evidence" value="ECO:0007669"/>
    <property type="project" value="UniProtKB-UniRule"/>
</dbReference>
<comment type="similarity">
    <text evidence="7">Belongs to the MurCDEF family.</text>
</comment>
<dbReference type="GO" id="GO:0009252">
    <property type="term" value="P:peptidoglycan biosynthetic process"/>
    <property type="evidence" value="ECO:0007669"/>
    <property type="project" value="UniProtKB-UniRule"/>
</dbReference>
<dbReference type="HAMAP" id="MF_00639">
    <property type="entry name" value="MurD"/>
    <property type="match status" value="1"/>
</dbReference>
<evidence type="ECO:0000256" key="1">
    <source>
        <dbReference type="ARBA" id="ARBA00004496"/>
    </source>
</evidence>
<comment type="catalytic activity">
    <reaction evidence="7 8">
        <text>UDP-N-acetyl-alpha-D-muramoyl-L-alanine + D-glutamate + ATP = UDP-N-acetyl-alpha-D-muramoyl-L-alanyl-D-glutamate + ADP + phosphate + H(+)</text>
        <dbReference type="Rhea" id="RHEA:16429"/>
        <dbReference type="ChEBI" id="CHEBI:15378"/>
        <dbReference type="ChEBI" id="CHEBI:29986"/>
        <dbReference type="ChEBI" id="CHEBI:30616"/>
        <dbReference type="ChEBI" id="CHEBI:43474"/>
        <dbReference type="ChEBI" id="CHEBI:83898"/>
        <dbReference type="ChEBI" id="CHEBI:83900"/>
        <dbReference type="ChEBI" id="CHEBI:456216"/>
        <dbReference type="EC" id="6.3.2.9"/>
    </reaction>
</comment>
<evidence type="ECO:0000256" key="4">
    <source>
        <dbReference type="ARBA" id="ARBA00022598"/>
    </source>
</evidence>
<dbReference type="GO" id="GO:0008360">
    <property type="term" value="P:regulation of cell shape"/>
    <property type="evidence" value="ECO:0007669"/>
    <property type="project" value="UniProtKB-KW"/>
</dbReference>
<keyword evidence="12" id="KW-1185">Reference proteome</keyword>
<evidence type="ECO:0000256" key="3">
    <source>
        <dbReference type="ARBA" id="ARBA00022490"/>
    </source>
</evidence>
<dbReference type="EC" id="6.3.2.9" evidence="7 8"/>
<protein>
    <recommendedName>
        <fullName evidence="7 8">UDP-N-acetylmuramoylalanine--D-glutamate ligase</fullName>
        <ecNumber evidence="7 8">6.3.2.9</ecNumber>
    </recommendedName>
    <alternativeName>
        <fullName evidence="7">D-glutamic acid-adding enzyme</fullName>
    </alternativeName>
    <alternativeName>
        <fullName evidence="7">UDP-N-acetylmuramoyl-L-alanyl-D-glutamate synthetase</fullName>
    </alternativeName>
</protein>
<evidence type="ECO:0000256" key="5">
    <source>
        <dbReference type="ARBA" id="ARBA00022741"/>
    </source>
</evidence>
<dbReference type="UniPathway" id="UPA00219"/>
<dbReference type="Pfam" id="PF21799">
    <property type="entry name" value="MurD-like_N"/>
    <property type="match status" value="1"/>
</dbReference>
<dbReference type="GO" id="GO:0071555">
    <property type="term" value="P:cell wall organization"/>
    <property type="evidence" value="ECO:0007669"/>
    <property type="project" value="UniProtKB-KW"/>
</dbReference>
<dbReference type="Pfam" id="PF08245">
    <property type="entry name" value="Mur_ligase_M"/>
    <property type="match status" value="1"/>
</dbReference>
<dbReference type="Gene3D" id="3.90.190.20">
    <property type="entry name" value="Mur ligase, C-terminal domain"/>
    <property type="match status" value="1"/>
</dbReference>
<feature type="domain" description="Mur ligase central" evidence="10">
    <location>
        <begin position="118"/>
        <end position="316"/>
    </location>
</feature>
<evidence type="ECO:0000256" key="8">
    <source>
        <dbReference type="RuleBase" id="RU003664"/>
    </source>
</evidence>
<dbReference type="InterPro" id="IPR005762">
    <property type="entry name" value="MurD"/>
</dbReference>
<feature type="binding site" evidence="7">
    <location>
        <begin position="120"/>
        <end position="126"/>
    </location>
    <ligand>
        <name>ATP</name>
        <dbReference type="ChEBI" id="CHEBI:30616"/>
    </ligand>
</feature>
<dbReference type="EMBL" id="MQWD01000001">
    <property type="protein sequence ID" value="PAP78631.1"/>
    <property type="molecule type" value="Genomic_DNA"/>
</dbReference>
<dbReference type="Pfam" id="PF02875">
    <property type="entry name" value="Mur_ligase_C"/>
    <property type="match status" value="1"/>
</dbReference>
<evidence type="ECO:0000256" key="2">
    <source>
        <dbReference type="ARBA" id="ARBA00004752"/>
    </source>
</evidence>
<comment type="pathway">
    <text evidence="2 7 8">Cell wall biogenesis; peptidoglycan biosynthesis.</text>
</comment>
<accession>A0A271J524</accession>
<reference evidence="11 12" key="1">
    <citation type="submission" date="2016-11" db="EMBL/GenBank/DDBJ databases">
        <title>Study of marine rhodopsin-containing bacteria.</title>
        <authorList>
            <person name="Yoshizawa S."/>
            <person name="Kumagai Y."/>
            <person name="Kogure K."/>
        </authorList>
    </citation>
    <scope>NUCLEOTIDE SEQUENCE [LARGE SCALE GENOMIC DNA]</scope>
    <source>
        <strain evidence="11 12">SAORIC-28</strain>
    </source>
</reference>
<feature type="domain" description="Mur ligase C-terminal" evidence="9">
    <location>
        <begin position="338"/>
        <end position="455"/>
    </location>
</feature>
<evidence type="ECO:0000259" key="10">
    <source>
        <dbReference type="Pfam" id="PF08245"/>
    </source>
</evidence>
<dbReference type="PANTHER" id="PTHR43692">
    <property type="entry name" value="UDP-N-ACETYLMURAMOYLALANINE--D-GLUTAMATE LIGASE"/>
    <property type="match status" value="1"/>
</dbReference>
<evidence type="ECO:0000256" key="7">
    <source>
        <dbReference type="HAMAP-Rule" id="MF_00639"/>
    </source>
</evidence>
<dbReference type="PANTHER" id="PTHR43692:SF1">
    <property type="entry name" value="UDP-N-ACETYLMURAMOYLALANINE--D-GLUTAMATE LIGASE"/>
    <property type="match status" value="1"/>
</dbReference>
<keyword evidence="6 7" id="KW-0067">ATP-binding</keyword>
<keyword evidence="7 8" id="KW-0961">Cell wall biogenesis/degradation</keyword>
<comment type="caution">
    <text evidence="11">The sequence shown here is derived from an EMBL/GenBank/DDBJ whole genome shotgun (WGS) entry which is preliminary data.</text>
</comment>
<dbReference type="Gene3D" id="3.40.50.720">
    <property type="entry name" value="NAD(P)-binding Rossmann-like Domain"/>
    <property type="match status" value="1"/>
</dbReference>
<name>A0A271J524_9BACT</name>
<dbReference type="AlphaFoldDB" id="A0A271J524"/>
<keyword evidence="5 7" id="KW-0547">Nucleotide-binding</keyword>
<keyword evidence="7 8" id="KW-0132">Cell division</keyword>
<dbReference type="NCBIfam" id="TIGR01087">
    <property type="entry name" value="murD"/>
    <property type="match status" value="1"/>
</dbReference>
<dbReference type="Proteomes" id="UP000216339">
    <property type="component" value="Unassembled WGS sequence"/>
</dbReference>
<dbReference type="SUPFAM" id="SSF51984">
    <property type="entry name" value="MurCD N-terminal domain"/>
    <property type="match status" value="1"/>
</dbReference>
<keyword evidence="7 8" id="KW-0573">Peptidoglycan synthesis</keyword>
<evidence type="ECO:0000256" key="6">
    <source>
        <dbReference type="ARBA" id="ARBA00022840"/>
    </source>
</evidence>
<organism evidence="11 12">
    <name type="scientific">Rubrivirga marina</name>
    <dbReference type="NCBI Taxonomy" id="1196024"/>
    <lineage>
        <taxon>Bacteria</taxon>
        <taxon>Pseudomonadati</taxon>
        <taxon>Rhodothermota</taxon>
        <taxon>Rhodothermia</taxon>
        <taxon>Rhodothermales</taxon>
        <taxon>Rubricoccaceae</taxon>
        <taxon>Rubrivirga</taxon>
    </lineage>
</organism>
<keyword evidence="4 7" id="KW-0436">Ligase</keyword>
<dbReference type="GO" id="GO:0005737">
    <property type="term" value="C:cytoplasm"/>
    <property type="evidence" value="ECO:0007669"/>
    <property type="project" value="UniProtKB-SubCell"/>
</dbReference>
<dbReference type="Gene3D" id="3.40.1190.10">
    <property type="entry name" value="Mur-like, catalytic domain"/>
    <property type="match status" value="1"/>
</dbReference>
<proteinExistence type="inferred from homology"/>
<keyword evidence="7 8" id="KW-0131">Cell cycle</keyword>
<keyword evidence="7 8" id="KW-0133">Cell shape</keyword>
<comment type="subcellular location">
    <subcellularLocation>
        <location evidence="1 7 8">Cytoplasm</location>
    </subcellularLocation>
</comment>
<comment type="function">
    <text evidence="7 8">Cell wall formation. Catalyzes the addition of glutamate to the nucleotide precursor UDP-N-acetylmuramoyl-L-alanine (UMA).</text>
</comment>
<sequence length="478" mass="51625">MPTAEALRDSVKGARVTVVGGARSGLAVARLLARRGATVFLTDHHPAEAGVAESLKKDGVTSEFGGHTPRALDADWLVLSPGVPTTTNLVQSALRQKKSVYAELEVASWFCRGPIVAVTGSNGKTTTTSLIAHLCAVDGRKHVVAGNIGYPLSDYVDDVDEDTVVVLEVSSFQLDHVVTFRPHVAVLLNVTPDHLDRYGHQLERYAAAKFRLFANLQSSDWLVYNHDDARVREHVLQWSAERGLAPVAFSADGEPSPGAFVRDGHIVLDLPALGTSPDGLGASPTMLRSEDLMPTSDLALRGRHNLYNSLASAIVARAVEIRSDVVRESLTSFEGVPHRLETVRTVGGVRFVNDSKATNVNAVWYALESFPAPDGPKVVLIAGGRDKGNDYEPLKRLVEERVRGIVAIGEGADAIEQELGPHTGRVARADSMEEAIQYAQLMAEPGDTVLLSPACASFDMYENYEDRGDTFKRLVHAL</sequence>
<evidence type="ECO:0000259" key="9">
    <source>
        <dbReference type="Pfam" id="PF02875"/>
    </source>
</evidence>
<dbReference type="InterPro" id="IPR036565">
    <property type="entry name" value="Mur-like_cat_sf"/>
</dbReference>
<dbReference type="SUPFAM" id="SSF53244">
    <property type="entry name" value="MurD-like peptide ligases, peptide-binding domain"/>
    <property type="match status" value="1"/>
</dbReference>
<keyword evidence="3 7" id="KW-0963">Cytoplasm</keyword>
<dbReference type="InterPro" id="IPR013221">
    <property type="entry name" value="Mur_ligase_cen"/>
</dbReference>
<dbReference type="InterPro" id="IPR004101">
    <property type="entry name" value="Mur_ligase_C"/>
</dbReference>
<evidence type="ECO:0000313" key="11">
    <source>
        <dbReference type="EMBL" id="PAP78631.1"/>
    </source>
</evidence>
<dbReference type="InterPro" id="IPR036615">
    <property type="entry name" value="Mur_ligase_C_dom_sf"/>
</dbReference>
<dbReference type="SUPFAM" id="SSF53623">
    <property type="entry name" value="MurD-like peptide ligases, catalytic domain"/>
    <property type="match status" value="1"/>
</dbReference>
<dbReference type="GO" id="GO:0005524">
    <property type="term" value="F:ATP binding"/>
    <property type="evidence" value="ECO:0007669"/>
    <property type="project" value="UniProtKB-UniRule"/>
</dbReference>
<gene>
    <name evidence="7" type="primary">murD</name>
    <name evidence="11" type="ORF">BSZ37_03035</name>
</gene>
<evidence type="ECO:0000313" key="12">
    <source>
        <dbReference type="Proteomes" id="UP000216339"/>
    </source>
</evidence>